<organism evidence="1 2">
    <name type="scientific">Operophtera brumata</name>
    <name type="common">Winter moth</name>
    <name type="synonym">Phalaena brumata</name>
    <dbReference type="NCBI Taxonomy" id="104452"/>
    <lineage>
        <taxon>Eukaryota</taxon>
        <taxon>Metazoa</taxon>
        <taxon>Ecdysozoa</taxon>
        <taxon>Arthropoda</taxon>
        <taxon>Hexapoda</taxon>
        <taxon>Insecta</taxon>
        <taxon>Pterygota</taxon>
        <taxon>Neoptera</taxon>
        <taxon>Endopterygota</taxon>
        <taxon>Lepidoptera</taxon>
        <taxon>Glossata</taxon>
        <taxon>Ditrysia</taxon>
        <taxon>Geometroidea</taxon>
        <taxon>Geometridae</taxon>
        <taxon>Larentiinae</taxon>
        <taxon>Operophtera</taxon>
    </lineage>
</organism>
<keyword evidence="2" id="KW-1185">Reference proteome</keyword>
<comment type="caution">
    <text evidence="1">The sequence shown here is derived from an EMBL/GenBank/DDBJ whole genome shotgun (WGS) entry which is preliminary data.</text>
</comment>
<accession>A0A0L7LBV8</accession>
<dbReference type="InterPro" id="IPR036273">
    <property type="entry name" value="CRAL/TRIO_N_dom_sf"/>
</dbReference>
<evidence type="ECO:0000313" key="1">
    <source>
        <dbReference type="EMBL" id="KOB72987.1"/>
    </source>
</evidence>
<evidence type="ECO:0000313" key="2">
    <source>
        <dbReference type="Proteomes" id="UP000037510"/>
    </source>
</evidence>
<protein>
    <submittedName>
        <fullName evidence="1">Phosphatidylinositol transfer protein SEC14</fullName>
    </submittedName>
</protein>
<dbReference type="AlphaFoldDB" id="A0A0L7LBV8"/>
<sequence length="80" mass="9200">MLSELHTARAVVLSLFATQFSFLCCKMQIRQLSSALRKKAEEELNETPSTITSSLKILRDWLKQQPHLHSVNPCKYQLVL</sequence>
<name>A0A0L7LBV8_OPEBR</name>
<dbReference type="STRING" id="104452.A0A0L7LBV8"/>
<dbReference type="Gene3D" id="1.10.8.20">
    <property type="entry name" value="N-terminal domain of phosphatidylinositol transfer protein sec14p"/>
    <property type="match status" value="1"/>
</dbReference>
<dbReference type="EMBL" id="JTDY01001753">
    <property type="protein sequence ID" value="KOB72987.1"/>
    <property type="molecule type" value="Genomic_DNA"/>
</dbReference>
<gene>
    <name evidence="1" type="ORF">OBRU01_11548</name>
</gene>
<dbReference type="SUPFAM" id="SSF46938">
    <property type="entry name" value="CRAL/TRIO N-terminal domain"/>
    <property type="match status" value="1"/>
</dbReference>
<reference evidence="1 2" key="1">
    <citation type="journal article" date="2015" name="Genome Biol. Evol.">
        <title>The genome of winter moth (Operophtera brumata) provides a genomic perspective on sexual dimorphism and phenology.</title>
        <authorList>
            <person name="Derks M.F."/>
            <person name="Smit S."/>
            <person name="Salis L."/>
            <person name="Schijlen E."/>
            <person name="Bossers A."/>
            <person name="Mateman C."/>
            <person name="Pijl A.S."/>
            <person name="de Ridder D."/>
            <person name="Groenen M.A."/>
            <person name="Visser M.E."/>
            <person name="Megens H.J."/>
        </authorList>
    </citation>
    <scope>NUCLEOTIDE SEQUENCE [LARGE SCALE GENOMIC DNA]</scope>
    <source>
        <strain evidence="1">WM2013NL</strain>
        <tissue evidence="1">Head and thorax</tissue>
    </source>
</reference>
<dbReference type="Proteomes" id="UP000037510">
    <property type="component" value="Unassembled WGS sequence"/>
</dbReference>
<proteinExistence type="predicted"/>